<comment type="caution">
    <text evidence="2">The sequence shown here is derived from an EMBL/GenBank/DDBJ whole genome shotgun (WGS) entry which is preliminary data.</text>
</comment>
<feature type="compositionally biased region" description="Basic and acidic residues" evidence="1">
    <location>
        <begin position="19"/>
        <end position="35"/>
    </location>
</feature>
<name>A0A9P6SW95_9FUNG</name>
<feature type="non-terminal residue" evidence="2">
    <location>
        <position position="376"/>
    </location>
</feature>
<gene>
    <name evidence="2" type="ORF">BGZ80_004057</name>
</gene>
<organism evidence="2 3">
    <name type="scientific">Entomortierella chlamydospora</name>
    <dbReference type="NCBI Taxonomy" id="101097"/>
    <lineage>
        <taxon>Eukaryota</taxon>
        <taxon>Fungi</taxon>
        <taxon>Fungi incertae sedis</taxon>
        <taxon>Mucoromycota</taxon>
        <taxon>Mortierellomycotina</taxon>
        <taxon>Mortierellomycetes</taxon>
        <taxon>Mortierellales</taxon>
        <taxon>Mortierellaceae</taxon>
        <taxon>Entomortierella</taxon>
    </lineage>
</organism>
<evidence type="ECO:0000313" key="2">
    <source>
        <dbReference type="EMBL" id="KAG0007937.1"/>
    </source>
</evidence>
<protein>
    <submittedName>
        <fullName evidence="2">Uncharacterized protein</fullName>
    </submittedName>
</protein>
<accession>A0A9P6SW95</accession>
<reference evidence="2" key="1">
    <citation type="journal article" date="2020" name="Fungal Divers.">
        <title>Resolving the Mortierellaceae phylogeny through synthesis of multi-gene phylogenetics and phylogenomics.</title>
        <authorList>
            <person name="Vandepol N."/>
            <person name="Liber J."/>
            <person name="Desiro A."/>
            <person name="Na H."/>
            <person name="Kennedy M."/>
            <person name="Barry K."/>
            <person name="Grigoriev I.V."/>
            <person name="Miller A.N."/>
            <person name="O'Donnell K."/>
            <person name="Stajich J.E."/>
            <person name="Bonito G."/>
        </authorList>
    </citation>
    <scope>NUCLEOTIDE SEQUENCE</scope>
    <source>
        <strain evidence="2">NRRL 2769</strain>
    </source>
</reference>
<evidence type="ECO:0000313" key="3">
    <source>
        <dbReference type="Proteomes" id="UP000703661"/>
    </source>
</evidence>
<evidence type="ECO:0000256" key="1">
    <source>
        <dbReference type="SAM" id="MobiDB-lite"/>
    </source>
</evidence>
<proteinExistence type="predicted"/>
<dbReference type="Proteomes" id="UP000703661">
    <property type="component" value="Unassembled WGS sequence"/>
</dbReference>
<dbReference type="AlphaFoldDB" id="A0A9P6SW95"/>
<dbReference type="EMBL" id="JAAAID010002111">
    <property type="protein sequence ID" value="KAG0007937.1"/>
    <property type="molecule type" value="Genomic_DNA"/>
</dbReference>
<feature type="region of interest" description="Disordered" evidence="1">
    <location>
        <begin position="14"/>
        <end position="42"/>
    </location>
</feature>
<keyword evidence="3" id="KW-1185">Reference proteome</keyword>
<sequence length="376" mass="42722">TSIELVSGIDLFDQPITSSKDDQSSSEHYMTEGSKKQKLNSGQAIPAHDDYIHYEEMLNEGAHTPPHKVTVDSEIPKVSDMAAMFHHVDATENNDGTEHLSETNLKLLESATFWYKKVTAKGIDQAIMSMREDRYPIAWIHDLIYNRLKLLRKGGLSNWDENTYTSFWVNLDLMALYTGVDDLITLAYANENHFSPSAWRRSLARDHPHSKGTSVDGFYSGKDGMIDIIVENVGAPSSSNYAKKLEDERKCWRNTADALLERYYLSTGSFEVAKKYNVISMVIYGLEVSLYVTSIVGANSYQVKKIFCGQYHTNKDAYLTKVMIHLKLCLLIKTVLEGNQDVAQRFDETIDSLPRHEQAYFNLKLHLTPTKKSKDI</sequence>